<gene>
    <name evidence="1" type="ORF">K3G42_031361</name>
</gene>
<reference evidence="1" key="1">
    <citation type="submission" date="2021-08" db="EMBL/GenBank/DDBJ databases">
        <title>The first chromosome-level gecko genome reveals the dynamic sex chromosomes of Neotropical dwarf geckos (Sphaerodactylidae: Sphaerodactylus).</title>
        <authorList>
            <person name="Pinto B.J."/>
            <person name="Keating S.E."/>
            <person name="Gamble T."/>
        </authorList>
    </citation>
    <scope>NUCLEOTIDE SEQUENCE</scope>
    <source>
        <strain evidence="1">TG3544</strain>
    </source>
</reference>
<comment type="caution">
    <text evidence="1">The sequence shown here is derived from an EMBL/GenBank/DDBJ whole genome shotgun (WGS) entry which is preliminary data.</text>
</comment>
<protein>
    <submittedName>
        <fullName evidence="1">Uncharacterized protein</fullName>
    </submittedName>
</protein>
<evidence type="ECO:0000313" key="1">
    <source>
        <dbReference type="EMBL" id="KAH8005857.1"/>
    </source>
</evidence>
<keyword evidence="2" id="KW-1185">Reference proteome</keyword>
<dbReference type="Proteomes" id="UP000827872">
    <property type="component" value="Linkage Group LG04"/>
</dbReference>
<dbReference type="EMBL" id="CM037617">
    <property type="protein sequence ID" value="KAH8005857.1"/>
    <property type="molecule type" value="Genomic_DNA"/>
</dbReference>
<accession>A0ACB8FKV0</accession>
<name>A0ACB8FKV0_9SAUR</name>
<organism evidence="1 2">
    <name type="scientific">Sphaerodactylus townsendi</name>
    <dbReference type="NCBI Taxonomy" id="933632"/>
    <lineage>
        <taxon>Eukaryota</taxon>
        <taxon>Metazoa</taxon>
        <taxon>Chordata</taxon>
        <taxon>Craniata</taxon>
        <taxon>Vertebrata</taxon>
        <taxon>Euteleostomi</taxon>
        <taxon>Lepidosauria</taxon>
        <taxon>Squamata</taxon>
        <taxon>Bifurcata</taxon>
        <taxon>Gekkota</taxon>
        <taxon>Sphaerodactylidae</taxon>
        <taxon>Sphaerodactylus</taxon>
    </lineage>
</organism>
<evidence type="ECO:0000313" key="2">
    <source>
        <dbReference type="Proteomes" id="UP000827872"/>
    </source>
</evidence>
<sequence>MPEWSQGARPPSSHLEGGQRLLIDPRDSGRPVCVNVTDLGKPLFVTGLVQSESLGKNQKPAGPEHPHSLVRQDWMCLPCWACETKVLFSCTVGWALCLPQGFCPQKYNGPFAQVSSLFPSCKLDSTQRAFPRLLRIYPRMSAVAIQMSPS</sequence>
<proteinExistence type="predicted"/>